<dbReference type="RefSeq" id="WP_264848669.1">
    <property type="nucleotide sequence ID" value="NZ_BRXR01000001.1"/>
</dbReference>
<evidence type="ECO:0000256" key="1">
    <source>
        <dbReference type="SAM" id="Phobius"/>
    </source>
</evidence>
<keyword evidence="1" id="KW-0472">Membrane</keyword>
<evidence type="ECO:0008006" key="4">
    <source>
        <dbReference type="Google" id="ProtNLM"/>
    </source>
</evidence>
<keyword evidence="1" id="KW-0812">Transmembrane</keyword>
<feature type="transmembrane region" description="Helical" evidence="1">
    <location>
        <begin position="17"/>
        <end position="35"/>
    </location>
</feature>
<dbReference type="Proteomes" id="UP001208567">
    <property type="component" value="Unassembled WGS sequence"/>
</dbReference>
<evidence type="ECO:0000313" key="2">
    <source>
        <dbReference type="EMBL" id="GLC29373.1"/>
    </source>
</evidence>
<comment type="caution">
    <text evidence="2">The sequence shown here is derived from an EMBL/GenBank/DDBJ whole genome shotgun (WGS) entry which is preliminary data.</text>
</comment>
<name>A0ABQ5N2E3_9CLOT</name>
<feature type="transmembrane region" description="Helical" evidence="1">
    <location>
        <begin position="41"/>
        <end position="66"/>
    </location>
</feature>
<dbReference type="EMBL" id="BRXR01000001">
    <property type="protein sequence ID" value="GLC29373.1"/>
    <property type="molecule type" value="Genomic_DNA"/>
</dbReference>
<proteinExistence type="predicted"/>
<sequence length="191" mass="22763">MDINKAIRKQNKSYKRFMLSMCFIFFILPFALLIANKFDVFFLTYLAIIELLILTTIVITINAGYLKYDYDNYKIKIKQGLFKIEFNLVCNKVVLVHTEGEGTQFNIILLTTSRFRNKKIKLIDQEFLKNNSYVAHHYYKLKKQHPEEEYYYFIITKGGFIKYKLLDTIYKSCVSAVYTEEAIEKIKEFRS</sequence>
<keyword evidence="3" id="KW-1185">Reference proteome</keyword>
<reference evidence="2 3" key="1">
    <citation type="journal article" date="2024" name="Int. J. Syst. Evol. Microbiol.">
        <title>Clostridium omnivorum sp. nov., isolated from anoxic soil under the treatment of reductive soil disinfestation.</title>
        <authorList>
            <person name="Ueki A."/>
            <person name="Tonouchi A."/>
            <person name="Kaku N."/>
            <person name="Honma S."/>
            <person name="Ueki K."/>
        </authorList>
    </citation>
    <scope>NUCLEOTIDE SEQUENCE [LARGE SCALE GENOMIC DNA]</scope>
    <source>
        <strain evidence="2 3">E14</strain>
    </source>
</reference>
<protein>
    <recommendedName>
        <fullName evidence="4">Transmembrane protein</fullName>
    </recommendedName>
</protein>
<accession>A0ABQ5N2E3</accession>
<keyword evidence="1" id="KW-1133">Transmembrane helix</keyword>
<evidence type="ECO:0000313" key="3">
    <source>
        <dbReference type="Proteomes" id="UP001208567"/>
    </source>
</evidence>
<organism evidence="2 3">
    <name type="scientific">Clostridium omnivorum</name>
    <dbReference type="NCBI Taxonomy" id="1604902"/>
    <lineage>
        <taxon>Bacteria</taxon>
        <taxon>Bacillati</taxon>
        <taxon>Bacillota</taxon>
        <taxon>Clostridia</taxon>
        <taxon>Eubacteriales</taxon>
        <taxon>Clostridiaceae</taxon>
        <taxon>Clostridium</taxon>
    </lineage>
</organism>
<gene>
    <name evidence="2" type="ORF">bsdE14_07830</name>
</gene>